<dbReference type="GO" id="GO:0019205">
    <property type="term" value="F:nucleobase-containing compound kinase activity"/>
    <property type="evidence" value="ECO:0007669"/>
    <property type="project" value="InterPro"/>
</dbReference>
<dbReference type="PROSITE" id="PS00018">
    <property type="entry name" value="EF_HAND_1"/>
    <property type="match status" value="1"/>
</dbReference>
<dbReference type="InterPro" id="IPR033690">
    <property type="entry name" value="Adenylat_kinase_CS"/>
</dbReference>
<dbReference type="SMART" id="SM00054">
    <property type="entry name" value="EFh"/>
    <property type="match status" value="1"/>
</dbReference>
<evidence type="ECO:0000256" key="2">
    <source>
        <dbReference type="ARBA" id="ARBA00022741"/>
    </source>
</evidence>
<dbReference type="InterPro" id="IPR011992">
    <property type="entry name" value="EF-hand-dom_pair"/>
</dbReference>
<dbReference type="Pfam" id="PF00406">
    <property type="entry name" value="ADK"/>
    <property type="match status" value="1"/>
</dbReference>
<keyword evidence="3 5" id="KW-0418">Kinase</keyword>
<feature type="domain" description="EF-hand" evidence="6">
    <location>
        <begin position="77"/>
        <end position="112"/>
    </location>
</feature>
<proteinExistence type="inferred from homology"/>
<accession>A0AB34JBA1</accession>
<dbReference type="PROSITE" id="PS50222">
    <property type="entry name" value="EF_HAND_2"/>
    <property type="match status" value="1"/>
</dbReference>
<reference evidence="7 8" key="1">
    <citation type="journal article" date="2024" name="Science">
        <title>Giant polyketide synthase enzymes in the biosynthesis of giant marine polyether toxins.</title>
        <authorList>
            <person name="Fallon T.R."/>
            <person name="Shende V.V."/>
            <person name="Wierzbicki I.H."/>
            <person name="Pendleton A.L."/>
            <person name="Watervoot N.F."/>
            <person name="Auber R.P."/>
            <person name="Gonzalez D.J."/>
            <person name="Wisecaver J.H."/>
            <person name="Moore B.S."/>
        </authorList>
    </citation>
    <scope>NUCLEOTIDE SEQUENCE [LARGE SCALE GENOMIC DNA]</scope>
    <source>
        <strain evidence="7 8">12B1</strain>
    </source>
</reference>
<dbReference type="GO" id="GO:0006139">
    <property type="term" value="P:nucleobase-containing compound metabolic process"/>
    <property type="evidence" value="ECO:0007669"/>
    <property type="project" value="InterPro"/>
</dbReference>
<dbReference type="PRINTS" id="PR00094">
    <property type="entry name" value="ADENYLTKNASE"/>
</dbReference>
<organism evidence="7 8">
    <name type="scientific">Prymnesium parvum</name>
    <name type="common">Toxic golden alga</name>
    <dbReference type="NCBI Taxonomy" id="97485"/>
    <lineage>
        <taxon>Eukaryota</taxon>
        <taxon>Haptista</taxon>
        <taxon>Haptophyta</taxon>
        <taxon>Prymnesiophyceae</taxon>
        <taxon>Prymnesiales</taxon>
        <taxon>Prymnesiaceae</taxon>
        <taxon>Prymnesium</taxon>
    </lineage>
</organism>
<evidence type="ECO:0000313" key="8">
    <source>
        <dbReference type="Proteomes" id="UP001515480"/>
    </source>
</evidence>
<evidence type="ECO:0000256" key="4">
    <source>
        <dbReference type="ARBA" id="ARBA00022837"/>
    </source>
</evidence>
<dbReference type="GO" id="GO:0005524">
    <property type="term" value="F:ATP binding"/>
    <property type="evidence" value="ECO:0007669"/>
    <property type="project" value="InterPro"/>
</dbReference>
<evidence type="ECO:0000313" key="7">
    <source>
        <dbReference type="EMBL" id="KAL1515657.1"/>
    </source>
</evidence>
<keyword evidence="2" id="KW-0547">Nucleotide-binding</keyword>
<evidence type="ECO:0000259" key="6">
    <source>
        <dbReference type="PROSITE" id="PS50222"/>
    </source>
</evidence>
<dbReference type="CDD" id="cd01428">
    <property type="entry name" value="ADK"/>
    <property type="match status" value="1"/>
</dbReference>
<dbReference type="Proteomes" id="UP001515480">
    <property type="component" value="Unassembled WGS sequence"/>
</dbReference>
<dbReference type="SUPFAM" id="SSF47473">
    <property type="entry name" value="EF-hand"/>
    <property type="match status" value="1"/>
</dbReference>
<dbReference type="InterPro" id="IPR027417">
    <property type="entry name" value="P-loop_NTPase"/>
</dbReference>
<dbReference type="Gene3D" id="1.10.238.10">
    <property type="entry name" value="EF-hand"/>
    <property type="match status" value="1"/>
</dbReference>
<dbReference type="Gene3D" id="3.40.50.300">
    <property type="entry name" value="P-loop containing nucleotide triphosphate hydrolases"/>
    <property type="match status" value="1"/>
</dbReference>
<sequence>MLRGWRLLSPSRHSRLAARTLSTLGPRPASDAQAFLDEELPAITDLFNDHAETSADGQKLLKLPRLKSLLSSIGEKPGDATLQRMFDAADADGSGAIDLQEFLDASNKFLVCTPARTVLVVGGPGTGKGLLCERLVSECQVSHVSCGDMLREEVAEGTPLGHSVAAVMQRGELVPSTTIVALLRRRMRRFAARRLLIDGFPRSRQNAIDFADQCGTPELALVLTCPEEVMIERILKRGLASGRADDNLRTARARIETFRAQGEPTLRWLREHKVPIVELDASGSPDEVWAQLLTIGRLMRSAVSLQNSFMSTP</sequence>
<dbReference type="PROSITE" id="PS00113">
    <property type="entry name" value="ADENYLATE_KINASE"/>
    <property type="match status" value="1"/>
</dbReference>
<keyword evidence="8" id="KW-1185">Reference proteome</keyword>
<comment type="similarity">
    <text evidence="5">Belongs to the adenylate kinase family.</text>
</comment>
<name>A0AB34JBA1_PRYPA</name>
<gene>
    <name evidence="7" type="ORF">AB1Y20_002275</name>
</gene>
<comment type="caution">
    <text evidence="7">The sequence shown here is derived from an EMBL/GenBank/DDBJ whole genome shotgun (WGS) entry which is preliminary data.</text>
</comment>
<dbReference type="SUPFAM" id="SSF52540">
    <property type="entry name" value="P-loop containing nucleoside triphosphate hydrolases"/>
    <property type="match status" value="1"/>
</dbReference>
<evidence type="ECO:0000256" key="1">
    <source>
        <dbReference type="ARBA" id="ARBA00022679"/>
    </source>
</evidence>
<dbReference type="EMBL" id="JBGBPQ010000011">
    <property type="protein sequence ID" value="KAL1515657.1"/>
    <property type="molecule type" value="Genomic_DNA"/>
</dbReference>
<evidence type="ECO:0000256" key="5">
    <source>
        <dbReference type="RuleBase" id="RU003330"/>
    </source>
</evidence>
<dbReference type="AlphaFoldDB" id="A0AB34JBA1"/>
<dbReference type="CDD" id="cd00051">
    <property type="entry name" value="EFh"/>
    <property type="match status" value="1"/>
</dbReference>
<dbReference type="InterPro" id="IPR002048">
    <property type="entry name" value="EF_hand_dom"/>
</dbReference>
<dbReference type="PANTHER" id="PTHR23359">
    <property type="entry name" value="NUCLEOTIDE KINASE"/>
    <property type="match status" value="1"/>
</dbReference>
<evidence type="ECO:0000256" key="3">
    <source>
        <dbReference type="ARBA" id="ARBA00022777"/>
    </source>
</evidence>
<dbReference type="InterPro" id="IPR000850">
    <property type="entry name" value="Adenylat/UMP-CMP_kin"/>
</dbReference>
<keyword evidence="1 5" id="KW-0808">Transferase</keyword>
<dbReference type="HAMAP" id="MF_00235">
    <property type="entry name" value="Adenylate_kinase_Adk"/>
    <property type="match status" value="1"/>
</dbReference>
<dbReference type="InterPro" id="IPR018247">
    <property type="entry name" value="EF_Hand_1_Ca_BS"/>
</dbReference>
<keyword evidence="4" id="KW-0106">Calcium</keyword>
<protein>
    <recommendedName>
        <fullName evidence="6">EF-hand domain-containing protein</fullName>
    </recommendedName>
</protein>
<dbReference type="Pfam" id="PF00036">
    <property type="entry name" value="EF-hand_1"/>
    <property type="match status" value="1"/>
</dbReference>
<dbReference type="GO" id="GO:0005509">
    <property type="term" value="F:calcium ion binding"/>
    <property type="evidence" value="ECO:0007669"/>
    <property type="project" value="InterPro"/>
</dbReference>